<keyword evidence="3" id="KW-0009">Actin-binding</keyword>
<dbReference type="PROSITE" id="PS50097">
    <property type="entry name" value="BTB"/>
    <property type="match status" value="1"/>
</dbReference>
<name>A0AAV4MX36_CAEEX</name>
<dbReference type="EMBL" id="BPLR01002697">
    <property type="protein sequence ID" value="GIX76853.1"/>
    <property type="molecule type" value="Genomic_DNA"/>
</dbReference>
<gene>
    <name evidence="5" type="primary">KLHL20</name>
    <name evidence="5" type="ORF">CEXT_173521</name>
</gene>
<evidence type="ECO:0000259" key="4">
    <source>
        <dbReference type="PROSITE" id="PS50097"/>
    </source>
</evidence>
<evidence type="ECO:0000256" key="3">
    <source>
        <dbReference type="ARBA" id="ARBA00023203"/>
    </source>
</evidence>
<dbReference type="InterPro" id="IPR000210">
    <property type="entry name" value="BTB/POZ_dom"/>
</dbReference>
<keyword evidence="2" id="KW-0677">Repeat</keyword>
<keyword evidence="1" id="KW-0880">Kelch repeat</keyword>
<protein>
    <submittedName>
        <fullName evidence="5">Kelch-like protein 20</fullName>
    </submittedName>
</protein>
<dbReference type="SMART" id="SM00225">
    <property type="entry name" value="BTB"/>
    <property type="match status" value="1"/>
</dbReference>
<feature type="domain" description="BTB" evidence="4">
    <location>
        <begin position="58"/>
        <end position="125"/>
    </location>
</feature>
<organism evidence="5 6">
    <name type="scientific">Caerostris extrusa</name>
    <name type="common">Bark spider</name>
    <name type="synonym">Caerostris bankana</name>
    <dbReference type="NCBI Taxonomy" id="172846"/>
    <lineage>
        <taxon>Eukaryota</taxon>
        <taxon>Metazoa</taxon>
        <taxon>Ecdysozoa</taxon>
        <taxon>Arthropoda</taxon>
        <taxon>Chelicerata</taxon>
        <taxon>Arachnida</taxon>
        <taxon>Araneae</taxon>
        <taxon>Araneomorphae</taxon>
        <taxon>Entelegynae</taxon>
        <taxon>Araneoidea</taxon>
        <taxon>Araneidae</taxon>
        <taxon>Caerostris</taxon>
    </lineage>
</organism>
<sequence>MAKKKDQTDNHRQCFRSRSMEEDKENLCADGAMRFTIASYPKEAFEVMSLMRQHQKLCDVEIRVCNEIFHAHKIVLASASPYFKAMFTSGLKESEMSVINIQGVCPLSMAIIIHFAYTGQVKIEENNVCNLLPAATMFQELRNRYARCPAVFYPGRNSVISAIELRSSYWPKISVAKKEADLKGMECDHVELRSSYWPKISVGLLRSTLGACFLPTSPEMLSNLTNEERCARISRILMKKDIAHSLLIL</sequence>
<dbReference type="PANTHER" id="PTHR24412:SF401">
    <property type="entry name" value="FI11917P"/>
    <property type="match status" value="1"/>
</dbReference>
<evidence type="ECO:0000313" key="6">
    <source>
        <dbReference type="Proteomes" id="UP001054945"/>
    </source>
</evidence>
<dbReference type="Pfam" id="PF00651">
    <property type="entry name" value="BTB"/>
    <property type="match status" value="1"/>
</dbReference>
<proteinExistence type="predicted"/>
<dbReference type="Gene3D" id="3.30.710.10">
    <property type="entry name" value="Potassium Channel Kv1.1, Chain A"/>
    <property type="match status" value="1"/>
</dbReference>
<evidence type="ECO:0000313" key="5">
    <source>
        <dbReference type="EMBL" id="GIX76853.1"/>
    </source>
</evidence>
<dbReference type="PANTHER" id="PTHR24412">
    <property type="entry name" value="KELCH PROTEIN"/>
    <property type="match status" value="1"/>
</dbReference>
<accession>A0AAV4MX36</accession>
<evidence type="ECO:0000256" key="1">
    <source>
        <dbReference type="ARBA" id="ARBA00022441"/>
    </source>
</evidence>
<keyword evidence="6" id="KW-1185">Reference proteome</keyword>
<dbReference type="InterPro" id="IPR011333">
    <property type="entry name" value="SKP1/BTB/POZ_sf"/>
</dbReference>
<comment type="caution">
    <text evidence="5">The sequence shown here is derived from an EMBL/GenBank/DDBJ whole genome shotgun (WGS) entry which is preliminary data.</text>
</comment>
<dbReference type="SUPFAM" id="SSF54695">
    <property type="entry name" value="POZ domain"/>
    <property type="match status" value="1"/>
</dbReference>
<dbReference type="AlphaFoldDB" id="A0AAV4MX36"/>
<evidence type="ECO:0000256" key="2">
    <source>
        <dbReference type="ARBA" id="ARBA00022737"/>
    </source>
</evidence>
<dbReference type="Proteomes" id="UP001054945">
    <property type="component" value="Unassembled WGS sequence"/>
</dbReference>
<reference evidence="5 6" key="1">
    <citation type="submission" date="2021-06" db="EMBL/GenBank/DDBJ databases">
        <title>Caerostris extrusa draft genome.</title>
        <authorList>
            <person name="Kono N."/>
            <person name="Arakawa K."/>
        </authorList>
    </citation>
    <scope>NUCLEOTIDE SEQUENCE [LARGE SCALE GENOMIC DNA]</scope>
</reference>